<accession>A0A3C1KI45</accession>
<dbReference type="Proteomes" id="UP000259273">
    <property type="component" value="Unassembled WGS sequence"/>
</dbReference>
<organism evidence="1 2">
    <name type="scientific">Haliea salexigens</name>
    <dbReference type="NCBI Taxonomy" id="287487"/>
    <lineage>
        <taxon>Bacteria</taxon>
        <taxon>Pseudomonadati</taxon>
        <taxon>Pseudomonadota</taxon>
        <taxon>Gammaproteobacteria</taxon>
        <taxon>Cellvibrionales</taxon>
        <taxon>Halieaceae</taxon>
        <taxon>Haliea</taxon>
    </lineage>
</organism>
<gene>
    <name evidence="1" type="ORF">DCP75_01210</name>
</gene>
<reference evidence="1 2" key="1">
    <citation type="journal article" date="2018" name="Nat. Biotechnol.">
        <title>A standardized bacterial taxonomy based on genome phylogeny substantially revises the tree of life.</title>
        <authorList>
            <person name="Parks D.H."/>
            <person name="Chuvochina M."/>
            <person name="Waite D.W."/>
            <person name="Rinke C."/>
            <person name="Skarshewski A."/>
            <person name="Chaumeil P.A."/>
            <person name="Hugenholtz P."/>
        </authorList>
    </citation>
    <scope>NUCLEOTIDE SEQUENCE [LARGE SCALE GENOMIC DNA]</scope>
    <source>
        <strain evidence="1">UBA9158</strain>
    </source>
</reference>
<evidence type="ECO:0000313" key="1">
    <source>
        <dbReference type="EMBL" id="HAN26357.1"/>
    </source>
</evidence>
<name>A0A3C1KI45_9GAMM</name>
<dbReference type="AlphaFoldDB" id="A0A3C1KI45"/>
<sequence>MRTEAEKFEVEKRVFEEFASAAQLVYDNASLTKGDANVGEPDIRVNLAGELVYFELTEACAPEFAAAVSESIKRGEMVGAVWGEDVSAATVRKKLSKSYAVPEPVELLIYTDGFTGSTDEMLVAELDPVLAEGLGPFRKVWLLGDEVSVLASVPTS</sequence>
<protein>
    <submittedName>
        <fullName evidence="1">Uncharacterized protein</fullName>
    </submittedName>
</protein>
<comment type="caution">
    <text evidence="1">The sequence shown here is derived from an EMBL/GenBank/DDBJ whole genome shotgun (WGS) entry which is preliminary data.</text>
</comment>
<evidence type="ECO:0000313" key="2">
    <source>
        <dbReference type="Proteomes" id="UP000259273"/>
    </source>
</evidence>
<dbReference type="EMBL" id="DMND01000022">
    <property type="protein sequence ID" value="HAN26357.1"/>
    <property type="molecule type" value="Genomic_DNA"/>
</dbReference>
<proteinExistence type="predicted"/>